<dbReference type="AlphaFoldDB" id="A0A1L5NWF0"/>
<evidence type="ECO:0000313" key="1">
    <source>
        <dbReference type="EMBL" id="APO72198.1"/>
    </source>
</evidence>
<name>A0A1L5NWF0_9HYPH</name>
<reference evidence="1 2" key="1">
    <citation type="submission" date="2016-09" db="EMBL/GenBank/DDBJ databases">
        <title>The complete genome sequences of Rhizobium gallicum, symbiovars gallicum and phaseoli, symbionts associated to common bean (Phaseolus vulgaris).</title>
        <authorList>
            <person name="Bustos P."/>
            <person name="Santamaria R.I."/>
            <person name="Perez-Carrascal O.M."/>
            <person name="Juarez S."/>
            <person name="Lozano L."/>
            <person name="Martinez-Flores I."/>
            <person name="Martinez-Romero E."/>
            <person name="Cevallos M."/>
            <person name="Romero D."/>
            <person name="Davila G."/>
            <person name="Gonzalez V."/>
        </authorList>
    </citation>
    <scope>NUCLEOTIDE SEQUENCE [LARGE SCALE GENOMIC DNA]</scope>
    <source>
        <strain evidence="1 2">IE4872</strain>
        <plasmid evidence="2">prgalie4872d</plasmid>
    </source>
</reference>
<proteinExistence type="predicted"/>
<gene>
    <name evidence="1" type="ORF">IE4872_PD01677</name>
</gene>
<accession>A0A1L5NWF0</accession>
<evidence type="ECO:0000313" key="2">
    <source>
        <dbReference type="Proteomes" id="UP000184749"/>
    </source>
</evidence>
<geneLocation type="plasmid" evidence="2">
    <name>prgalie4872d</name>
</geneLocation>
<organism evidence="1 2">
    <name type="scientific">Rhizobium gallicum</name>
    <dbReference type="NCBI Taxonomy" id="56730"/>
    <lineage>
        <taxon>Bacteria</taxon>
        <taxon>Pseudomonadati</taxon>
        <taxon>Pseudomonadota</taxon>
        <taxon>Alphaproteobacteria</taxon>
        <taxon>Hyphomicrobiales</taxon>
        <taxon>Rhizobiaceae</taxon>
        <taxon>Rhizobium/Agrobacterium group</taxon>
        <taxon>Rhizobium</taxon>
    </lineage>
</organism>
<sequence length="74" mass="7874">MLPADNAGLGLARALAVAIELKADKKLEGATILPMSAAQLVLPGDTLTRGQAGNVESRRRIEIRIRRRNASLSP</sequence>
<evidence type="ECO:0008006" key="3">
    <source>
        <dbReference type="Google" id="ProtNLM"/>
    </source>
</evidence>
<protein>
    <recommendedName>
        <fullName evidence="3">OmpA-like domain-containing protein</fullName>
    </recommendedName>
</protein>
<dbReference type="Proteomes" id="UP000184749">
    <property type="component" value="Plasmid pRgalIE4872d"/>
</dbReference>
<keyword evidence="1" id="KW-0614">Plasmid</keyword>
<dbReference type="EMBL" id="CP017105">
    <property type="protein sequence ID" value="APO72198.1"/>
    <property type="molecule type" value="Genomic_DNA"/>
</dbReference>